<dbReference type="SUPFAM" id="SSF56784">
    <property type="entry name" value="HAD-like"/>
    <property type="match status" value="1"/>
</dbReference>
<dbReference type="InterPro" id="IPR051400">
    <property type="entry name" value="HAD-like_hydrolase"/>
</dbReference>
<keyword evidence="2" id="KW-0378">Hydrolase</keyword>
<keyword evidence="3" id="KW-0460">Magnesium</keyword>
<organism evidence="4 5">
    <name type="scientific">Deefgea chitinilytica</name>
    <dbReference type="NCBI Taxonomy" id="570276"/>
    <lineage>
        <taxon>Bacteria</taxon>
        <taxon>Pseudomonadati</taxon>
        <taxon>Pseudomonadota</taxon>
        <taxon>Betaproteobacteria</taxon>
        <taxon>Neisseriales</taxon>
        <taxon>Chitinibacteraceae</taxon>
        <taxon>Deefgea</taxon>
    </lineage>
</organism>
<dbReference type="Pfam" id="PF13242">
    <property type="entry name" value="Hydrolase_like"/>
    <property type="match status" value="1"/>
</dbReference>
<reference evidence="4 5" key="1">
    <citation type="submission" date="2019-11" db="EMBL/GenBank/DDBJ databases">
        <title>Novel Deefgea species.</title>
        <authorList>
            <person name="Han J.-H."/>
        </authorList>
    </citation>
    <scope>NUCLEOTIDE SEQUENCE [LARGE SCALE GENOMIC DNA]</scope>
    <source>
        <strain evidence="4 5">LMG 24817</strain>
    </source>
</reference>
<dbReference type="PANTHER" id="PTHR46470:SF2">
    <property type="entry name" value="GLYCERALDEHYDE 3-PHOSPHATE PHOSPHATASE"/>
    <property type="match status" value="1"/>
</dbReference>
<dbReference type="Proteomes" id="UP001195660">
    <property type="component" value="Unassembled WGS sequence"/>
</dbReference>
<evidence type="ECO:0000313" key="4">
    <source>
        <dbReference type="EMBL" id="MBM5572487.1"/>
    </source>
</evidence>
<keyword evidence="5" id="KW-1185">Reference proteome</keyword>
<dbReference type="EMBL" id="WOFE01000007">
    <property type="protein sequence ID" value="MBM5572487.1"/>
    <property type="molecule type" value="Genomic_DNA"/>
</dbReference>
<dbReference type="Gene3D" id="3.40.50.1000">
    <property type="entry name" value="HAD superfamily/HAD-like"/>
    <property type="match status" value="1"/>
</dbReference>
<dbReference type="PANTHER" id="PTHR46470">
    <property type="entry name" value="N-ACYLNEURAMINATE-9-PHOSPHATASE"/>
    <property type="match status" value="1"/>
</dbReference>
<comment type="caution">
    <text evidence="4">The sequence shown here is derived from an EMBL/GenBank/DDBJ whole genome shotgun (WGS) entry which is preliminary data.</text>
</comment>
<keyword evidence="1" id="KW-0479">Metal-binding</keyword>
<dbReference type="InterPro" id="IPR036412">
    <property type="entry name" value="HAD-like_sf"/>
</dbReference>
<evidence type="ECO:0000256" key="2">
    <source>
        <dbReference type="ARBA" id="ARBA00022801"/>
    </source>
</evidence>
<dbReference type="InterPro" id="IPR023214">
    <property type="entry name" value="HAD_sf"/>
</dbReference>
<evidence type="ECO:0000256" key="1">
    <source>
        <dbReference type="ARBA" id="ARBA00022723"/>
    </source>
</evidence>
<sequence length="165" mass="18128">MITKPQPALVYLFDWGNTLMLDDSNQSLPMVEWRQVAAMDGALALLKLLSQSSRIMLATGAATSNETQIRAALDRVDLGQYIERIYCQANTGLTKSAAFYQFILDDLSLPPCAAVMVGDHFDKDILAANAIGIPAIWLNTQTKESRSAPLHCTIHHLAELEIAIQ</sequence>
<protein>
    <submittedName>
        <fullName evidence="4">HAD hydrolase-like protein</fullName>
    </submittedName>
</protein>
<evidence type="ECO:0000256" key="3">
    <source>
        <dbReference type="ARBA" id="ARBA00022842"/>
    </source>
</evidence>
<accession>A0ABS2CEJ6</accession>
<evidence type="ECO:0000313" key="5">
    <source>
        <dbReference type="Proteomes" id="UP001195660"/>
    </source>
</evidence>
<gene>
    <name evidence="4" type="ORF">GM173_13000</name>
</gene>
<name>A0ABS2CEJ6_9NEIS</name>
<dbReference type="RefSeq" id="WP_203571816.1">
    <property type="nucleotide sequence ID" value="NZ_WOFE01000007.1"/>
</dbReference>
<proteinExistence type="predicted"/>